<dbReference type="RefSeq" id="WP_209455337.1">
    <property type="nucleotide sequence ID" value="NZ_BAAACS010000017.1"/>
</dbReference>
<sequence>MLVIRKKVINDLITKHGESNMIGAFAEARDFTIIDRQTILMINDNKMISITISKLYNEVKKVEVFNRRDIKYMKISKSIMSTKLAIETDTFKGTFLIKNKISTLGEMQKEFLHKLDLFANMFNEGQ</sequence>
<evidence type="ECO:0000313" key="1">
    <source>
        <dbReference type="EMBL" id="MBP1853669.1"/>
    </source>
</evidence>
<evidence type="ECO:0008006" key="3">
    <source>
        <dbReference type="Google" id="ProtNLM"/>
    </source>
</evidence>
<dbReference type="Proteomes" id="UP000767291">
    <property type="component" value="Unassembled WGS sequence"/>
</dbReference>
<keyword evidence="2" id="KW-1185">Reference proteome</keyword>
<protein>
    <recommendedName>
        <fullName evidence="3">PH domain-containing protein</fullName>
    </recommendedName>
</protein>
<accession>A0ABS4E6X3</accession>
<reference evidence="1 2" key="1">
    <citation type="submission" date="2021-03" db="EMBL/GenBank/DDBJ databases">
        <title>Genomic Encyclopedia of Type Strains, Phase IV (KMG-IV): sequencing the most valuable type-strain genomes for metagenomic binning, comparative biology and taxonomic classification.</title>
        <authorList>
            <person name="Goeker M."/>
        </authorList>
    </citation>
    <scope>NUCLEOTIDE SEQUENCE [LARGE SCALE GENOMIC DNA]</scope>
    <source>
        <strain evidence="1 2">DSM 1289</strain>
    </source>
</reference>
<dbReference type="EMBL" id="JAGGJX010000001">
    <property type="protein sequence ID" value="MBP1853669.1"/>
    <property type="molecule type" value="Genomic_DNA"/>
</dbReference>
<evidence type="ECO:0000313" key="2">
    <source>
        <dbReference type="Proteomes" id="UP000767291"/>
    </source>
</evidence>
<name>A0ABS4E6X3_9FIRM</name>
<organism evidence="1 2">
    <name type="scientific">Metaclostridioides mangenotii</name>
    <dbReference type="NCBI Taxonomy" id="1540"/>
    <lineage>
        <taxon>Bacteria</taxon>
        <taxon>Bacillati</taxon>
        <taxon>Bacillota</taxon>
        <taxon>Clostridia</taxon>
        <taxon>Peptostreptococcales</taxon>
        <taxon>Peptostreptococcaceae</taxon>
        <taxon>Metaclostridioides</taxon>
    </lineage>
</organism>
<proteinExistence type="predicted"/>
<gene>
    <name evidence="1" type="ORF">J2Z43_000059</name>
</gene>
<comment type="caution">
    <text evidence="1">The sequence shown here is derived from an EMBL/GenBank/DDBJ whole genome shotgun (WGS) entry which is preliminary data.</text>
</comment>